<organism evidence="13 14">
    <name type="scientific">Amnibacterium setariae</name>
    <dbReference type="NCBI Taxonomy" id="2306585"/>
    <lineage>
        <taxon>Bacteria</taxon>
        <taxon>Bacillati</taxon>
        <taxon>Actinomycetota</taxon>
        <taxon>Actinomycetes</taxon>
        <taxon>Micrococcales</taxon>
        <taxon>Microbacteriaceae</taxon>
        <taxon>Amnibacterium</taxon>
    </lineage>
</organism>
<evidence type="ECO:0000256" key="11">
    <source>
        <dbReference type="SAM" id="Phobius"/>
    </source>
</evidence>
<keyword evidence="4 11" id="KW-0812">Transmembrane</keyword>
<name>A0A3A1U200_9MICO</name>
<feature type="domain" description="Anti-sigma K factor RskA C-terminal" evidence="12">
    <location>
        <begin position="134"/>
        <end position="261"/>
    </location>
</feature>
<evidence type="ECO:0000259" key="12">
    <source>
        <dbReference type="Pfam" id="PF10099"/>
    </source>
</evidence>
<dbReference type="AlphaFoldDB" id="A0A3A1U200"/>
<keyword evidence="3" id="KW-1003">Cell membrane</keyword>
<evidence type="ECO:0000256" key="7">
    <source>
        <dbReference type="ARBA" id="ARBA00023136"/>
    </source>
</evidence>
<dbReference type="Proteomes" id="UP000265742">
    <property type="component" value="Unassembled WGS sequence"/>
</dbReference>
<gene>
    <name evidence="13" type="ORF">D1781_03380</name>
</gene>
<dbReference type="Pfam" id="PF10099">
    <property type="entry name" value="RskA_C"/>
    <property type="match status" value="1"/>
</dbReference>
<keyword evidence="6" id="KW-0805">Transcription regulation</keyword>
<keyword evidence="7 11" id="KW-0472">Membrane</keyword>
<evidence type="ECO:0000256" key="8">
    <source>
        <dbReference type="ARBA" id="ARBA00023163"/>
    </source>
</evidence>
<dbReference type="OrthoDB" id="153510at2"/>
<feature type="transmembrane region" description="Helical" evidence="11">
    <location>
        <begin position="130"/>
        <end position="149"/>
    </location>
</feature>
<dbReference type="InterPro" id="IPR051474">
    <property type="entry name" value="Anti-sigma-K/W_factor"/>
</dbReference>
<dbReference type="GO" id="GO:0006417">
    <property type="term" value="P:regulation of translation"/>
    <property type="evidence" value="ECO:0007669"/>
    <property type="project" value="TreeGrafter"/>
</dbReference>
<evidence type="ECO:0000256" key="3">
    <source>
        <dbReference type="ARBA" id="ARBA00022475"/>
    </source>
</evidence>
<evidence type="ECO:0000256" key="4">
    <source>
        <dbReference type="ARBA" id="ARBA00022692"/>
    </source>
</evidence>
<dbReference type="GO" id="GO:0005886">
    <property type="term" value="C:plasma membrane"/>
    <property type="evidence" value="ECO:0007669"/>
    <property type="project" value="UniProtKB-SubCell"/>
</dbReference>
<dbReference type="Gene3D" id="1.10.10.1320">
    <property type="entry name" value="Anti-sigma factor, zinc-finger domain"/>
    <property type="match status" value="1"/>
</dbReference>
<dbReference type="GO" id="GO:0016989">
    <property type="term" value="F:sigma factor antagonist activity"/>
    <property type="evidence" value="ECO:0007669"/>
    <property type="project" value="TreeGrafter"/>
</dbReference>
<evidence type="ECO:0000313" key="13">
    <source>
        <dbReference type="EMBL" id="RIX30482.1"/>
    </source>
</evidence>
<dbReference type="InterPro" id="IPR018764">
    <property type="entry name" value="RskA_C"/>
</dbReference>
<dbReference type="PANTHER" id="PTHR37461:SF1">
    <property type="entry name" value="ANTI-SIGMA-K FACTOR RSKA"/>
    <property type="match status" value="1"/>
</dbReference>
<dbReference type="EMBL" id="QXTG01000001">
    <property type="protein sequence ID" value="RIX30482.1"/>
    <property type="molecule type" value="Genomic_DNA"/>
</dbReference>
<proteinExistence type="predicted"/>
<evidence type="ECO:0000256" key="6">
    <source>
        <dbReference type="ARBA" id="ARBA00023015"/>
    </source>
</evidence>
<evidence type="ECO:0000256" key="9">
    <source>
        <dbReference type="ARBA" id="ARBA00029829"/>
    </source>
</evidence>
<dbReference type="InterPro" id="IPR041916">
    <property type="entry name" value="Anti_sigma_zinc_sf"/>
</dbReference>
<keyword evidence="8" id="KW-0804">Transcription</keyword>
<keyword evidence="14" id="KW-1185">Reference proteome</keyword>
<protein>
    <recommendedName>
        <fullName evidence="10">Regulator of SigK</fullName>
    </recommendedName>
    <alternativeName>
        <fullName evidence="9">Sigma-K anti-sigma factor RskA</fullName>
    </alternativeName>
</protein>
<dbReference type="RefSeq" id="WP_119480843.1">
    <property type="nucleotide sequence ID" value="NZ_QXTG01000001.1"/>
</dbReference>
<sequence>MTKREDVHLLSGAYALDAVTAEEAALVEAAMVQSEELRSEVVGLSDTAVALGLGIAPIAPPAALRARLLDAIDALPQQPAEEPAGSLDAVEPASVDAPRLDVVAPAETVVAAVPAGDHLASRRRRRRRPMAALALVAAAVVLFSGGFLVQRTLLEPQREYTSVVTASDRQKVVGSVAGGGVATVTWSPSEHRTAVELTGVTPPSGKVLQLWSVRGDTITSAGLYDGGQRYALIAGTPSSGEVLAVSVEPDGGSTQPTTRPIVQVRLDA</sequence>
<keyword evidence="5 11" id="KW-1133">Transmembrane helix</keyword>
<evidence type="ECO:0000256" key="10">
    <source>
        <dbReference type="ARBA" id="ARBA00030803"/>
    </source>
</evidence>
<comment type="caution">
    <text evidence="13">The sequence shown here is derived from an EMBL/GenBank/DDBJ whole genome shotgun (WGS) entry which is preliminary data.</text>
</comment>
<evidence type="ECO:0000256" key="2">
    <source>
        <dbReference type="ARBA" id="ARBA00004236"/>
    </source>
</evidence>
<dbReference type="PANTHER" id="PTHR37461">
    <property type="entry name" value="ANTI-SIGMA-K FACTOR RSKA"/>
    <property type="match status" value="1"/>
</dbReference>
<accession>A0A3A1U200</accession>
<comment type="subcellular location">
    <subcellularLocation>
        <location evidence="2">Cell membrane</location>
    </subcellularLocation>
    <subcellularLocation>
        <location evidence="1">Membrane</location>
        <topology evidence="1">Single-pass membrane protein</topology>
    </subcellularLocation>
</comment>
<evidence type="ECO:0000256" key="5">
    <source>
        <dbReference type="ARBA" id="ARBA00022989"/>
    </source>
</evidence>
<evidence type="ECO:0000256" key="1">
    <source>
        <dbReference type="ARBA" id="ARBA00004167"/>
    </source>
</evidence>
<evidence type="ECO:0000313" key="14">
    <source>
        <dbReference type="Proteomes" id="UP000265742"/>
    </source>
</evidence>
<reference evidence="14" key="1">
    <citation type="submission" date="2018-09" db="EMBL/GenBank/DDBJ databases">
        <authorList>
            <person name="Kim I."/>
        </authorList>
    </citation>
    <scope>NUCLEOTIDE SEQUENCE [LARGE SCALE GENOMIC DNA]</scope>
    <source>
        <strain evidence="14">DD4a</strain>
    </source>
</reference>